<proteinExistence type="predicted"/>
<dbReference type="Proteomes" id="UP001595630">
    <property type="component" value="Unassembled WGS sequence"/>
</dbReference>
<protein>
    <submittedName>
        <fullName evidence="6">Rieske (2Fe-2S) protein</fullName>
    </submittedName>
</protein>
<keyword evidence="3" id="KW-0408">Iron</keyword>
<dbReference type="Pfam" id="PF00355">
    <property type="entry name" value="Rieske"/>
    <property type="match status" value="1"/>
</dbReference>
<evidence type="ECO:0000256" key="4">
    <source>
        <dbReference type="ARBA" id="ARBA00023014"/>
    </source>
</evidence>
<dbReference type="Gene3D" id="2.102.10.10">
    <property type="entry name" value="Rieske [2Fe-2S] iron-sulphur domain"/>
    <property type="match status" value="1"/>
</dbReference>
<accession>A0ABV7T3M4</accession>
<sequence length="115" mass="12874">MNQVAPLTFLCDVQDLQDRAARGFDPFDRGRDTVLALLLDGRPKVYRNDCPHLNVPMQYRKDRFMTPGGEYIVCFAHGARFLPENGLCVSGPCLGQSLTELACLVDGEGRIWLET</sequence>
<keyword evidence="2" id="KW-0479">Metal-binding</keyword>
<evidence type="ECO:0000259" key="5">
    <source>
        <dbReference type="PROSITE" id="PS51296"/>
    </source>
</evidence>
<reference evidence="7" key="1">
    <citation type="journal article" date="2019" name="Int. J. Syst. Evol. Microbiol.">
        <title>The Global Catalogue of Microorganisms (GCM) 10K type strain sequencing project: providing services to taxonomists for standard genome sequencing and annotation.</title>
        <authorList>
            <consortium name="The Broad Institute Genomics Platform"/>
            <consortium name="The Broad Institute Genome Sequencing Center for Infectious Disease"/>
            <person name="Wu L."/>
            <person name="Ma J."/>
        </authorList>
    </citation>
    <scope>NUCLEOTIDE SEQUENCE [LARGE SCALE GENOMIC DNA]</scope>
    <source>
        <strain evidence="7">KCTC 42447</strain>
    </source>
</reference>
<dbReference type="SUPFAM" id="SSF50022">
    <property type="entry name" value="ISP domain"/>
    <property type="match status" value="1"/>
</dbReference>
<dbReference type="EMBL" id="JBHRXZ010000016">
    <property type="protein sequence ID" value="MFC3607269.1"/>
    <property type="molecule type" value="Genomic_DNA"/>
</dbReference>
<dbReference type="InterPro" id="IPR017941">
    <property type="entry name" value="Rieske_2Fe-2S"/>
</dbReference>
<dbReference type="CDD" id="cd03467">
    <property type="entry name" value="Rieske"/>
    <property type="match status" value="1"/>
</dbReference>
<evidence type="ECO:0000313" key="6">
    <source>
        <dbReference type="EMBL" id="MFC3607269.1"/>
    </source>
</evidence>
<evidence type="ECO:0000256" key="3">
    <source>
        <dbReference type="ARBA" id="ARBA00023004"/>
    </source>
</evidence>
<evidence type="ECO:0000256" key="1">
    <source>
        <dbReference type="ARBA" id="ARBA00022714"/>
    </source>
</evidence>
<keyword evidence="4" id="KW-0411">Iron-sulfur</keyword>
<feature type="domain" description="Rieske" evidence="5">
    <location>
        <begin position="8"/>
        <end position="93"/>
    </location>
</feature>
<dbReference type="InterPro" id="IPR036922">
    <property type="entry name" value="Rieske_2Fe-2S_sf"/>
</dbReference>
<dbReference type="PANTHER" id="PTHR40261">
    <property type="match status" value="1"/>
</dbReference>
<dbReference type="PROSITE" id="PS51296">
    <property type="entry name" value="RIESKE"/>
    <property type="match status" value="1"/>
</dbReference>
<dbReference type="RefSeq" id="WP_386362127.1">
    <property type="nucleotide sequence ID" value="NZ_JBHRXZ010000016.1"/>
</dbReference>
<evidence type="ECO:0000313" key="7">
    <source>
        <dbReference type="Proteomes" id="UP001595630"/>
    </source>
</evidence>
<evidence type="ECO:0000256" key="2">
    <source>
        <dbReference type="ARBA" id="ARBA00022723"/>
    </source>
</evidence>
<gene>
    <name evidence="6" type="ORF">ACFOMF_05690</name>
</gene>
<keyword evidence="1" id="KW-0001">2Fe-2S</keyword>
<keyword evidence="7" id="KW-1185">Reference proteome</keyword>
<organism evidence="6 7">
    <name type="scientific">Stutzerimonas tarimensis</name>
    <dbReference type="NCBI Taxonomy" id="1507735"/>
    <lineage>
        <taxon>Bacteria</taxon>
        <taxon>Pseudomonadati</taxon>
        <taxon>Pseudomonadota</taxon>
        <taxon>Gammaproteobacteria</taxon>
        <taxon>Pseudomonadales</taxon>
        <taxon>Pseudomonadaceae</taxon>
        <taxon>Stutzerimonas</taxon>
    </lineage>
</organism>
<dbReference type="PANTHER" id="PTHR40261:SF1">
    <property type="entry name" value="RIESKE DOMAIN-CONTAINING PROTEIN"/>
    <property type="match status" value="1"/>
</dbReference>
<comment type="caution">
    <text evidence="6">The sequence shown here is derived from an EMBL/GenBank/DDBJ whole genome shotgun (WGS) entry which is preliminary data.</text>
</comment>
<name>A0ABV7T3M4_9GAMM</name>